<dbReference type="GO" id="GO:0007340">
    <property type="term" value="P:acrosome reaction"/>
    <property type="evidence" value="ECO:0007669"/>
    <property type="project" value="TreeGrafter"/>
</dbReference>
<accession>A0A6P8FAY2</accession>
<dbReference type="RefSeq" id="XP_031421018.1">
    <property type="nucleotide sequence ID" value="XM_031565158.2"/>
</dbReference>
<evidence type="ECO:0000313" key="3">
    <source>
        <dbReference type="RefSeq" id="XP_031421016.1"/>
    </source>
</evidence>
<dbReference type="KEGG" id="char:116220037"/>
<evidence type="ECO:0000313" key="5">
    <source>
        <dbReference type="RefSeq" id="XP_031421018.1"/>
    </source>
</evidence>
<sequence>MQGSAPPTGGDQHEQVVSAALDLICSSSEQTYTQFLASFTQLNPETLRSEGPRHTLITVTPEDMRDNRGEDGVTHLRGPQDPPHLLELSNSLDKAALREEHVRDDLQVSGLLPGEVEEAGLPACTSSVSHSTQLEMSSAGNTTHSTNLPSGEHTTRSASNDTEMHTAHTVTSNQQVGWEEVQPFHLDEDFDYDHVVLTHKYPALRQNPTAN</sequence>
<evidence type="ECO:0000313" key="4">
    <source>
        <dbReference type="RefSeq" id="XP_031421017.1"/>
    </source>
</evidence>
<dbReference type="Proteomes" id="UP000515152">
    <property type="component" value="Chromosome 3"/>
</dbReference>
<gene>
    <name evidence="3 4 5" type="primary">LOC116220037</name>
</gene>
<keyword evidence="2" id="KW-1185">Reference proteome</keyword>
<dbReference type="PANTHER" id="PTHR35543:SF1">
    <property type="entry name" value="INTRAFLAGELLAR TRANSPORT-ASSOCIATED PROTEIN"/>
    <property type="match status" value="1"/>
</dbReference>
<feature type="region of interest" description="Disordered" evidence="1">
    <location>
        <begin position="125"/>
        <end position="176"/>
    </location>
</feature>
<dbReference type="Pfam" id="PF17722">
    <property type="entry name" value="IFTAP"/>
    <property type="match status" value="1"/>
</dbReference>
<dbReference type="GeneID" id="116220037"/>
<dbReference type="OrthoDB" id="10057631at2759"/>
<proteinExistence type="predicted"/>
<dbReference type="PANTHER" id="PTHR35543">
    <property type="entry name" value="PROTEIN C11ORF74"/>
    <property type="match status" value="1"/>
</dbReference>
<name>A0A6P8FAY2_CLUHA</name>
<dbReference type="AlphaFoldDB" id="A0A6P8FAY2"/>
<dbReference type="RefSeq" id="XP_031421016.1">
    <property type="nucleotide sequence ID" value="XM_031565156.2"/>
</dbReference>
<evidence type="ECO:0000313" key="2">
    <source>
        <dbReference type="Proteomes" id="UP000515152"/>
    </source>
</evidence>
<dbReference type="InterPro" id="IPR040028">
    <property type="entry name" value="IFTAP"/>
</dbReference>
<feature type="compositionally biased region" description="Polar residues" evidence="1">
    <location>
        <begin position="125"/>
        <end position="149"/>
    </location>
</feature>
<evidence type="ECO:0000256" key="1">
    <source>
        <dbReference type="SAM" id="MobiDB-lite"/>
    </source>
</evidence>
<protein>
    <submittedName>
        <fullName evidence="3 4">Uncharacterized protein LOC116220037</fullName>
    </submittedName>
</protein>
<dbReference type="GO" id="GO:0005829">
    <property type="term" value="C:cytosol"/>
    <property type="evidence" value="ECO:0007669"/>
    <property type="project" value="TreeGrafter"/>
</dbReference>
<dbReference type="GeneTree" id="ENSGT00940000175068"/>
<dbReference type="GO" id="GO:0120160">
    <property type="term" value="F:intraciliary transport particle A binding"/>
    <property type="evidence" value="ECO:0007669"/>
    <property type="project" value="TreeGrafter"/>
</dbReference>
<reference evidence="3 4" key="1">
    <citation type="submission" date="2025-04" db="UniProtKB">
        <authorList>
            <consortium name="RefSeq"/>
        </authorList>
    </citation>
    <scope>IDENTIFICATION</scope>
</reference>
<dbReference type="GO" id="GO:0097731">
    <property type="term" value="C:9+0 non-motile cilium"/>
    <property type="evidence" value="ECO:0007669"/>
    <property type="project" value="TreeGrafter"/>
</dbReference>
<dbReference type="GO" id="GO:0007283">
    <property type="term" value="P:spermatogenesis"/>
    <property type="evidence" value="ECO:0007669"/>
    <property type="project" value="TreeGrafter"/>
</dbReference>
<organism evidence="2 3">
    <name type="scientific">Clupea harengus</name>
    <name type="common">Atlantic herring</name>
    <dbReference type="NCBI Taxonomy" id="7950"/>
    <lineage>
        <taxon>Eukaryota</taxon>
        <taxon>Metazoa</taxon>
        <taxon>Chordata</taxon>
        <taxon>Craniata</taxon>
        <taxon>Vertebrata</taxon>
        <taxon>Euteleostomi</taxon>
        <taxon>Actinopterygii</taxon>
        <taxon>Neopterygii</taxon>
        <taxon>Teleostei</taxon>
        <taxon>Clupei</taxon>
        <taxon>Clupeiformes</taxon>
        <taxon>Clupeoidei</taxon>
        <taxon>Clupeidae</taxon>
        <taxon>Clupea</taxon>
    </lineage>
</organism>
<dbReference type="RefSeq" id="XP_031421017.1">
    <property type="nucleotide sequence ID" value="XM_031565157.2"/>
</dbReference>